<reference evidence="2 3" key="1">
    <citation type="submission" date="2014-04" db="EMBL/GenBank/DDBJ databases">
        <authorList>
            <person name="Sears C."/>
            <person name="Carroll K."/>
            <person name="Sack B.R."/>
            <person name="Qadri F."/>
            <person name="Myers L.L."/>
            <person name="Chung G.-T."/>
            <person name="Escheverria P."/>
            <person name="Fraser C.M."/>
            <person name="Sadzewicz L."/>
            <person name="Shefchek K.A."/>
            <person name="Tallon L."/>
            <person name="Das S.P."/>
            <person name="Daugherty S."/>
            <person name="Mongodin E.F."/>
        </authorList>
    </citation>
    <scope>NUCLEOTIDE SEQUENCE [LARGE SCALE GENOMIC DNA]</scope>
    <source>
        <strain evidence="3">3775 SL(B) 10 (iv)</strain>
    </source>
</reference>
<feature type="compositionally biased region" description="Polar residues" evidence="1">
    <location>
        <begin position="1"/>
        <end position="23"/>
    </location>
</feature>
<name>A0A078RD10_PHOVU</name>
<dbReference type="EMBL" id="JNHI01000002">
    <property type="protein sequence ID" value="KDS33424.1"/>
    <property type="molecule type" value="Genomic_DNA"/>
</dbReference>
<evidence type="ECO:0000313" key="2">
    <source>
        <dbReference type="EMBL" id="KDS33424.1"/>
    </source>
</evidence>
<comment type="caution">
    <text evidence="2">The sequence shown here is derived from an EMBL/GenBank/DDBJ whole genome shotgun (WGS) entry which is preliminary data.</text>
</comment>
<dbReference type="Proteomes" id="UP000028134">
    <property type="component" value="Unassembled WGS sequence"/>
</dbReference>
<proteinExistence type="predicted"/>
<evidence type="ECO:0000313" key="3">
    <source>
        <dbReference type="Proteomes" id="UP000028134"/>
    </source>
</evidence>
<feature type="compositionally biased region" description="Basic and acidic residues" evidence="1">
    <location>
        <begin position="27"/>
        <end position="37"/>
    </location>
</feature>
<dbReference type="PATRIC" id="fig|1339350.3.peg.568"/>
<feature type="region of interest" description="Disordered" evidence="1">
    <location>
        <begin position="1"/>
        <end position="60"/>
    </location>
</feature>
<protein>
    <submittedName>
        <fullName evidence="2">Uncharacterized protein</fullName>
    </submittedName>
</protein>
<sequence length="60" mass="6664">MLKKSSSPGGSGIFSQSLAQSGTGQKGRQEIKYRLDKPQMSNSKNERYEQKQLHPDGKIP</sequence>
<gene>
    <name evidence="2" type="ORF">M097_0589</name>
</gene>
<evidence type="ECO:0000256" key="1">
    <source>
        <dbReference type="SAM" id="MobiDB-lite"/>
    </source>
</evidence>
<organism evidence="2 3">
    <name type="scientific">Phocaeicola vulgatus str. 3775 SL</name>
    <name type="common">B</name>
    <name type="synonym">iv</name>
    <dbReference type="NCBI Taxonomy" id="1339350"/>
    <lineage>
        <taxon>Bacteria</taxon>
        <taxon>Pseudomonadati</taxon>
        <taxon>Bacteroidota</taxon>
        <taxon>Bacteroidia</taxon>
        <taxon>Bacteroidales</taxon>
        <taxon>Bacteroidaceae</taxon>
        <taxon>Phocaeicola</taxon>
    </lineage>
</organism>
<feature type="compositionally biased region" description="Basic and acidic residues" evidence="1">
    <location>
        <begin position="44"/>
        <end position="60"/>
    </location>
</feature>
<dbReference type="AlphaFoldDB" id="A0A078RD10"/>
<accession>A0A078RD10</accession>